<dbReference type="EC" id="4.1.1.65" evidence="12"/>
<protein>
    <recommendedName>
        <fullName evidence="12">Phosphatidylserine decarboxylase proenzyme</fullName>
        <ecNumber evidence="12">4.1.1.65</ecNumber>
    </recommendedName>
    <component>
        <recommendedName>
            <fullName evidence="12">Phosphatidylserine decarboxylase alpha chain</fullName>
        </recommendedName>
    </component>
    <component>
        <recommendedName>
            <fullName evidence="12">Phosphatidylserine decarboxylase beta chain</fullName>
        </recommendedName>
    </component>
</protein>
<evidence type="ECO:0000256" key="4">
    <source>
        <dbReference type="ARBA" id="ARBA00022793"/>
    </source>
</evidence>
<comment type="PTM">
    <text evidence="12">Is synthesized initially as an inactive proenzyme. Formation of the active enzyme involves a self-maturation process in which the active site pyruvoyl group is generated from an internal serine residue via an autocatalytic post-translational modification. Two non-identical subunits are generated from the proenzyme in this reaction, and the pyruvate is formed at the N-terminus of the alpha chain, which is derived from the carboxyl end of the proenzyme. The autoendoproteolytic cleavage occurs by a canonical serine protease mechanism, in which the side chain hydroxyl group of the serine supplies its oxygen atom to form the C-terminus of the beta chain, while the remainder of the serine residue undergoes an oxidative deamination to produce ammonia and the pyruvoyl prosthetic group on the alpha chain. During this reaction, the Ser that is part of the protease active site of the proenzyme becomes the pyruvoyl prosthetic group, which constitutes an essential element of the active site of the mature decarboxylase.</text>
</comment>
<dbReference type="GO" id="GO:0004609">
    <property type="term" value="F:phosphatidylserine decarboxylase activity"/>
    <property type="evidence" value="ECO:0007669"/>
    <property type="project" value="UniProtKB-EC"/>
</dbReference>
<comment type="similarity">
    <text evidence="12">Belongs to the phosphatidylserine decarboxylase family. PSD-B subfamily. Prokaryotic type I sub-subfamily.</text>
</comment>
<dbReference type="EMBL" id="JBHMAF010000196">
    <property type="protein sequence ID" value="MFB9761757.1"/>
    <property type="molecule type" value="Genomic_DNA"/>
</dbReference>
<dbReference type="PANTHER" id="PTHR10067">
    <property type="entry name" value="PHOSPHATIDYLSERINE DECARBOXYLASE"/>
    <property type="match status" value="1"/>
</dbReference>
<comment type="catalytic activity">
    <reaction evidence="12">
        <text>a 1,2-diacyl-sn-glycero-3-phospho-L-serine + H(+) = a 1,2-diacyl-sn-glycero-3-phosphoethanolamine + CO2</text>
        <dbReference type="Rhea" id="RHEA:20828"/>
        <dbReference type="ChEBI" id="CHEBI:15378"/>
        <dbReference type="ChEBI" id="CHEBI:16526"/>
        <dbReference type="ChEBI" id="CHEBI:57262"/>
        <dbReference type="ChEBI" id="CHEBI:64612"/>
        <dbReference type="EC" id="4.1.1.65"/>
    </reaction>
</comment>
<keyword evidence="9 12" id="KW-0456">Lyase</keyword>
<feature type="active site" description="Charge relay system; for autoendoproteolytic cleavage activity" evidence="12">
    <location>
        <position position="226"/>
    </location>
</feature>
<feature type="site" description="Cleavage (non-hydrolytic); by autocatalysis" evidence="12">
    <location>
        <begin position="225"/>
        <end position="226"/>
    </location>
</feature>
<gene>
    <name evidence="12" type="primary">psd</name>
    <name evidence="13" type="ORF">ACFFMS_26355</name>
</gene>
<evidence type="ECO:0000256" key="5">
    <source>
        <dbReference type="ARBA" id="ARBA00023098"/>
    </source>
</evidence>
<evidence type="ECO:0000256" key="10">
    <source>
        <dbReference type="ARBA" id="ARBA00023264"/>
    </source>
</evidence>
<keyword evidence="10 12" id="KW-1208">Phospholipid metabolism</keyword>
<evidence type="ECO:0000256" key="11">
    <source>
        <dbReference type="ARBA" id="ARBA00023317"/>
    </source>
</evidence>
<dbReference type="HAMAP" id="MF_00662">
    <property type="entry name" value="PS_decarb_PSD_B_type1"/>
    <property type="match status" value="1"/>
</dbReference>
<evidence type="ECO:0000256" key="8">
    <source>
        <dbReference type="ARBA" id="ARBA00023209"/>
    </source>
</evidence>
<feature type="chain" id="PRO_5044944108" description="Phosphatidylserine decarboxylase beta chain" evidence="12">
    <location>
        <begin position="1"/>
        <end position="225"/>
    </location>
</feature>
<organism evidence="13 14">
    <name type="scientific">Ectobacillus funiculus</name>
    <dbReference type="NCBI Taxonomy" id="137993"/>
    <lineage>
        <taxon>Bacteria</taxon>
        <taxon>Bacillati</taxon>
        <taxon>Bacillota</taxon>
        <taxon>Bacilli</taxon>
        <taxon>Bacillales</taxon>
        <taxon>Bacillaceae</taxon>
        <taxon>Ectobacillus</taxon>
    </lineage>
</organism>
<evidence type="ECO:0000256" key="9">
    <source>
        <dbReference type="ARBA" id="ARBA00023239"/>
    </source>
</evidence>
<evidence type="ECO:0000256" key="1">
    <source>
        <dbReference type="ARBA" id="ARBA00005189"/>
    </source>
</evidence>
<dbReference type="PANTHER" id="PTHR10067:SF6">
    <property type="entry name" value="PHOSPHATIDYLSERINE DECARBOXYLASE PROENZYME, MITOCHONDRIAL"/>
    <property type="match status" value="1"/>
</dbReference>
<comment type="pathway">
    <text evidence="1">Lipid metabolism.</text>
</comment>
<keyword evidence="2 12" id="KW-1003">Cell membrane</keyword>
<evidence type="ECO:0000313" key="13">
    <source>
        <dbReference type="EMBL" id="MFB9761757.1"/>
    </source>
</evidence>
<keyword evidence="3 12" id="KW-0444">Lipid biosynthesis</keyword>
<feature type="modified residue" description="Pyruvic acid (Ser); by autocatalysis" evidence="12">
    <location>
        <position position="226"/>
    </location>
</feature>
<comment type="caution">
    <text evidence="13">The sequence shown here is derived from an EMBL/GenBank/DDBJ whole genome shotgun (WGS) entry which is preliminary data.</text>
</comment>
<proteinExistence type="inferred from homology"/>
<feature type="active site" description="Charge relay system; for autoendoproteolytic cleavage activity" evidence="12">
    <location>
        <position position="86"/>
    </location>
</feature>
<evidence type="ECO:0000256" key="2">
    <source>
        <dbReference type="ARBA" id="ARBA00022475"/>
    </source>
</evidence>
<feature type="active site" description="Charge relay system; for autoendoproteolytic cleavage activity" evidence="12">
    <location>
        <position position="142"/>
    </location>
</feature>
<keyword evidence="14" id="KW-1185">Reference proteome</keyword>
<dbReference type="NCBIfam" id="TIGR00163">
    <property type="entry name" value="PS_decarb"/>
    <property type="match status" value="1"/>
</dbReference>
<dbReference type="InterPro" id="IPR033177">
    <property type="entry name" value="PSD-B"/>
</dbReference>
<accession>A0ABV5WM74</accession>
<dbReference type="NCBIfam" id="NF002853">
    <property type="entry name" value="PRK03140.1"/>
    <property type="match status" value="1"/>
</dbReference>
<keyword evidence="11 12" id="KW-0670">Pyruvate</keyword>
<evidence type="ECO:0000256" key="3">
    <source>
        <dbReference type="ARBA" id="ARBA00022516"/>
    </source>
</evidence>
<sequence length="261" mass="29805">MRRTLYRFLIELTNGRITSYLLRKFAQSRLSAMIIPSYARVFQIQHGEMEKELKDYRTLHELFTRKLKESVRPVDPDPLVISSPVDGVFEAYGPIEESTDFVVKGKRYSLTDMLGSEAAASVYRGGTYIVLYLSPSHYHRIHSPISGVVLRRFELGRKSYPVNRLGLAYGREPLSKNYRVVTEVASEGKQVAIVKVGAMFVNSIELLHRNDALQKGEEMAYFTFGSTVVLLFERNMVEVNPALQRGQQIRVGQRLAVQKRL</sequence>
<dbReference type="Proteomes" id="UP001589609">
    <property type="component" value="Unassembled WGS sequence"/>
</dbReference>
<evidence type="ECO:0000256" key="12">
    <source>
        <dbReference type="HAMAP-Rule" id="MF_00662"/>
    </source>
</evidence>
<reference evidence="13 14" key="1">
    <citation type="submission" date="2024-09" db="EMBL/GenBank/DDBJ databases">
        <authorList>
            <person name="Sun Q."/>
            <person name="Mori K."/>
        </authorList>
    </citation>
    <scope>NUCLEOTIDE SEQUENCE [LARGE SCALE GENOMIC DNA]</scope>
    <source>
        <strain evidence="13 14">JCM 11201</strain>
    </source>
</reference>
<evidence type="ECO:0000256" key="6">
    <source>
        <dbReference type="ARBA" id="ARBA00023136"/>
    </source>
</evidence>
<dbReference type="InterPro" id="IPR003817">
    <property type="entry name" value="PS_Dcarbxylase"/>
</dbReference>
<dbReference type="InterPro" id="IPR033178">
    <property type="entry name" value="PSD_type1_pro"/>
</dbReference>
<evidence type="ECO:0000313" key="14">
    <source>
        <dbReference type="Proteomes" id="UP001589609"/>
    </source>
</evidence>
<evidence type="ECO:0000256" key="7">
    <source>
        <dbReference type="ARBA" id="ARBA00023145"/>
    </source>
</evidence>
<name>A0ABV5WM74_9BACI</name>
<comment type="cofactor">
    <cofactor evidence="12">
        <name>pyruvate</name>
        <dbReference type="ChEBI" id="CHEBI:15361"/>
    </cofactor>
    <text evidence="12">Binds 1 pyruvoyl group covalently per subunit.</text>
</comment>
<comment type="function">
    <text evidence="12">Catalyzes the formation of phosphatidylethanolamine (PtdEtn) from phosphatidylserine (PtdSer).</text>
</comment>
<comment type="pathway">
    <text evidence="12">Phospholipid metabolism; phosphatidylethanolamine biosynthesis; phosphatidylethanolamine from CDP-diacylglycerol: step 2/2.</text>
</comment>
<comment type="subunit">
    <text evidence="12">Heterodimer of a large membrane-associated beta subunit and a small pyruvoyl-containing alpha subunit.</text>
</comment>
<keyword evidence="8 12" id="KW-0594">Phospholipid biosynthesis</keyword>
<keyword evidence="5 12" id="KW-0443">Lipid metabolism</keyword>
<comment type="subcellular location">
    <subcellularLocation>
        <location evidence="12">Cell membrane</location>
        <topology evidence="12">Peripheral membrane protein</topology>
    </subcellularLocation>
</comment>
<dbReference type="Pfam" id="PF02666">
    <property type="entry name" value="PS_Dcarbxylase"/>
    <property type="match status" value="1"/>
</dbReference>
<keyword evidence="4 12" id="KW-0210">Decarboxylase</keyword>
<dbReference type="RefSeq" id="WP_379951881.1">
    <property type="nucleotide sequence ID" value="NZ_JBHMAF010000196.1"/>
</dbReference>
<feature type="chain" id="PRO_5044944109" description="Phosphatidylserine decarboxylase alpha chain" evidence="12">
    <location>
        <begin position="226"/>
        <end position="261"/>
    </location>
</feature>
<keyword evidence="6 12" id="KW-0472">Membrane</keyword>
<feature type="active site" description="Schiff-base intermediate with substrate; via pyruvic acid; for decarboxylase activity" evidence="12">
    <location>
        <position position="226"/>
    </location>
</feature>
<keyword evidence="7 12" id="KW-0865">Zymogen</keyword>